<dbReference type="InterPro" id="IPR043504">
    <property type="entry name" value="Peptidase_S1_PA_chymotrypsin"/>
</dbReference>
<dbReference type="AlphaFoldDB" id="A0A803JWC3"/>
<protein>
    <recommendedName>
        <fullName evidence="2">Peptidase S1 domain-containing protein</fullName>
    </recommendedName>
</protein>
<feature type="domain" description="Peptidase S1" evidence="2">
    <location>
        <begin position="4"/>
        <end position="51"/>
    </location>
</feature>
<dbReference type="Gene3D" id="2.40.10.10">
    <property type="entry name" value="Trypsin-like serine proteases"/>
    <property type="match status" value="1"/>
</dbReference>
<dbReference type="GeneTree" id="ENSGT01100000263714"/>
<keyword evidence="1" id="KW-1015">Disulfide bond</keyword>
<name>A0A803JWC3_XENTR</name>
<reference evidence="3" key="2">
    <citation type="submission" date="2021-03" db="UniProtKB">
        <authorList>
            <consortium name="Ensembl"/>
        </authorList>
    </citation>
    <scope>IDENTIFICATION</scope>
</reference>
<dbReference type="Ensembl" id="ENSXETT00000112021">
    <property type="protein sequence ID" value="ENSXETP00000112347"/>
    <property type="gene ID" value="ENSXETG00000048224"/>
</dbReference>
<evidence type="ECO:0000313" key="3">
    <source>
        <dbReference type="Ensembl" id="ENSXETP00000112347"/>
    </source>
</evidence>
<reference evidence="3" key="1">
    <citation type="journal article" date="2010" name="Science">
        <title>The genome of the Western clawed frog Xenopus tropicalis.</title>
        <authorList>
            <person name="Hellsten U."/>
            <person name="Harland R.M."/>
            <person name="Gilchrist M.J."/>
            <person name="Hendrix D."/>
            <person name="Jurka J."/>
            <person name="Kapitonov V."/>
            <person name="Ovcharenko I."/>
            <person name="Putnam N.H."/>
            <person name="Shu S."/>
            <person name="Taher L."/>
            <person name="Blitz I.L."/>
            <person name="Blumberg B."/>
            <person name="Dichmann D.S."/>
            <person name="Dubchak I."/>
            <person name="Amaya E."/>
            <person name="Detter J.C."/>
            <person name="Fletcher R."/>
            <person name="Gerhard D.S."/>
            <person name="Goodstein D."/>
            <person name="Graves T."/>
            <person name="Grigoriev I.V."/>
            <person name="Grimwood J."/>
            <person name="Kawashima T."/>
            <person name="Lindquist E."/>
            <person name="Lucas S.M."/>
            <person name="Mead P.E."/>
            <person name="Mitros T."/>
            <person name="Ogino H."/>
            <person name="Ohta Y."/>
            <person name="Poliakov A.V."/>
            <person name="Pollet N."/>
            <person name="Robert J."/>
            <person name="Salamov A."/>
            <person name="Sater A.K."/>
            <person name="Schmutz J."/>
            <person name="Terry A."/>
            <person name="Vize P.D."/>
            <person name="Warren W.C."/>
            <person name="Wells D."/>
            <person name="Wills A."/>
            <person name="Wilson R.K."/>
            <person name="Zimmerman L.B."/>
            <person name="Zorn A.M."/>
            <person name="Grainger R."/>
            <person name="Grammer T."/>
            <person name="Khokha M.K."/>
            <person name="Richardson P.M."/>
            <person name="Rokhsar D.S."/>
        </authorList>
    </citation>
    <scope>NUCLEOTIDE SEQUENCE [LARGE SCALE GENOMIC DNA]</scope>
    <source>
        <strain evidence="3">Nigerian</strain>
    </source>
</reference>
<dbReference type="PROSITE" id="PS00134">
    <property type="entry name" value="TRYPSIN_HIS"/>
    <property type="match status" value="1"/>
</dbReference>
<dbReference type="GO" id="GO:0004252">
    <property type="term" value="F:serine-type endopeptidase activity"/>
    <property type="evidence" value="ECO:0007669"/>
    <property type="project" value="InterPro"/>
</dbReference>
<dbReference type="PANTHER" id="PTHR24252">
    <property type="entry name" value="ACROSIN-RELATED"/>
    <property type="match status" value="1"/>
</dbReference>
<dbReference type="GO" id="GO:0006508">
    <property type="term" value="P:proteolysis"/>
    <property type="evidence" value="ECO:0007669"/>
    <property type="project" value="InterPro"/>
</dbReference>
<accession>A0A803JWC3</accession>
<dbReference type="Pfam" id="PF00089">
    <property type="entry name" value="Trypsin"/>
    <property type="match status" value="1"/>
</dbReference>
<dbReference type="InParanoid" id="A0A803JWC3"/>
<evidence type="ECO:0000256" key="1">
    <source>
        <dbReference type="ARBA" id="ARBA00023157"/>
    </source>
</evidence>
<proteinExistence type="predicted"/>
<dbReference type="SUPFAM" id="SSF50494">
    <property type="entry name" value="Trypsin-like serine proteases"/>
    <property type="match status" value="1"/>
</dbReference>
<dbReference type="PANTHER" id="PTHR24252:SF24">
    <property type="entry name" value="TRANSMEMBRANE PROTEASE SERINE 2-LIKE ISOFORM X1"/>
    <property type="match status" value="1"/>
</dbReference>
<dbReference type="InterPro" id="IPR009003">
    <property type="entry name" value="Peptidase_S1_PA"/>
</dbReference>
<dbReference type="InterPro" id="IPR018114">
    <property type="entry name" value="TRYPSIN_HIS"/>
</dbReference>
<dbReference type="InterPro" id="IPR001254">
    <property type="entry name" value="Trypsin_dom"/>
</dbReference>
<evidence type="ECO:0000259" key="2">
    <source>
        <dbReference type="Pfam" id="PF00089"/>
    </source>
</evidence>
<organism evidence="3">
    <name type="scientific">Xenopus tropicalis</name>
    <name type="common">Western clawed frog</name>
    <name type="synonym">Silurana tropicalis</name>
    <dbReference type="NCBI Taxonomy" id="8364"/>
    <lineage>
        <taxon>Eukaryota</taxon>
        <taxon>Metazoa</taxon>
        <taxon>Chordata</taxon>
        <taxon>Craniata</taxon>
        <taxon>Vertebrata</taxon>
        <taxon>Euteleostomi</taxon>
        <taxon>Amphibia</taxon>
        <taxon>Batrachia</taxon>
        <taxon>Anura</taxon>
        <taxon>Pipoidea</taxon>
        <taxon>Pipidae</taxon>
        <taxon>Xenopodinae</taxon>
        <taxon>Xenopus</taxon>
        <taxon>Silurana</taxon>
    </lineage>
</organism>
<sequence length="89" mass="9996">ARLGGTYANLGNWPWQVSLQYMARVLCGGSIISPRWIVTAAHCHCEKTQAIPMYTQRQLADLAEIRGVFCYFALLAPWKWDLLTSPVLG</sequence>